<evidence type="ECO:0000256" key="4">
    <source>
        <dbReference type="ARBA" id="ARBA00022692"/>
    </source>
</evidence>
<evidence type="ECO:0000256" key="5">
    <source>
        <dbReference type="ARBA" id="ARBA00022723"/>
    </source>
</evidence>
<feature type="transmembrane region" description="Helical" evidence="13">
    <location>
        <begin position="345"/>
        <end position="363"/>
    </location>
</feature>
<feature type="transmembrane region" description="Helical" evidence="13">
    <location>
        <begin position="289"/>
        <end position="307"/>
    </location>
</feature>
<keyword evidence="5 13" id="KW-0479">Metal-binding</keyword>
<comment type="pathway">
    <text evidence="11 13">Porphyrin-containing compound metabolism; heme A biosynthesis; heme A from heme O: step 1/1.</text>
</comment>
<evidence type="ECO:0000256" key="9">
    <source>
        <dbReference type="ARBA" id="ARBA00023133"/>
    </source>
</evidence>
<reference evidence="15 16" key="1">
    <citation type="submission" date="2021-01" db="EMBL/GenBank/DDBJ databases">
        <title>Biogeographic distribution of Paracoccus.</title>
        <authorList>
            <person name="Hollensteiner J."/>
            <person name="Leineberger J."/>
            <person name="Brinkhoff T."/>
            <person name="Daniel R."/>
        </authorList>
    </citation>
    <scope>NUCLEOTIDE SEQUENCE [LARGE SCALE GENOMIC DNA]</scope>
    <source>
        <strain evidence="15 16">KCTC 22803</strain>
    </source>
</reference>
<evidence type="ECO:0000256" key="8">
    <source>
        <dbReference type="ARBA" id="ARBA00023004"/>
    </source>
</evidence>
<evidence type="ECO:0000256" key="12">
    <source>
        <dbReference type="ARBA" id="ARBA00048044"/>
    </source>
</evidence>
<keyword evidence="4 13" id="KW-0812">Transmembrane</keyword>
<evidence type="ECO:0000313" key="15">
    <source>
        <dbReference type="EMBL" id="WCR07742.1"/>
    </source>
</evidence>
<dbReference type="Proteomes" id="UP001219349">
    <property type="component" value="Chromosome"/>
</dbReference>
<keyword evidence="10 13" id="KW-0472">Membrane</keyword>
<dbReference type="InterPro" id="IPR003780">
    <property type="entry name" value="COX15/CtaA_fam"/>
</dbReference>
<comment type="similarity">
    <text evidence="13">Belongs to the COX15/CtaA family. Type 2 subfamily.</text>
</comment>
<evidence type="ECO:0000256" key="13">
    <source>
        <dbReference type="HAMAP-Rule" id="MF_01665"/>
    </source>
</evidence>
<dbReference type="HAMAP" id="MF_01665">
    <property type="entry name" value="HemeA_synth_type2"/>
    <property type="match status" value="1"/>
</dbReference>
<evidence type="ECO:0000256" key="11">
    <source>
        <dbReference type="ARBA" id="ARBA00044501"/>
    </source>
</evidence>
<dbReference type="EC" id="1.17.99.9" evidence="13"/>
<keyword evidence="3 13" id="KW-1003">Cell membrane</keyword>
<protein>
    <recommendedName>
        <fullName evidence="13">Heme A synthase</fullName>
        <shortName evidence="13">HAS</shortName>
        <ecNumber evidence="13">1.17.99.9</ecNumber>
    </recommendedName>
    <alternativeName>
        <fullName evidence="13">Cytochrome aa3-controlling protein</fullName>
    </alternativeName>
</protein>
<proteinExistence type="inferred from homology"/>
<accession>A0ABY7SL69</accession>
<feature type="binding site" description="axial binding residue" evidence="13">
    <location>
        <position position="351"/>
    </location>
    <ligand>
        <name>heme</name>
        <dbReference type="ChEBI" id="CHEBI:30413"/>
    </ligand>
    <ligandPart>
        <name>Fe</name>
        <dbReference type="ChEBI" id="CHEBI:18248"/>
    </ligandPart>
</feature>
<evidence type="ECO:0000256" key="3">
    <source>
        <dbReference type="ARBA" id="ARBA00022475"/>
    </source>
</evidence>
<feature type="transmembrane region" description="Helical" evidence="13">
    <location>
        <begin position="122"/>
        <end position="140"/>
    </location>
</feature>
<comment type="function">
    <text evidence="13">Catalyzes the conversion of heme O to heme A by two successive hydroxylations of the methyl group at C8. The first hydroxylation forms heme I, the second hydroxylation results in an unstable dihydroxymethyl group, which spontaneously dehydrates, resulting in the formyl group of heme A.</text>
</comment>
<organism evidence="15 16">
    <name type="scientific">Paracoccus fistulariae</name>
    <dbReference type="NCBI Taxonomy" id="658446"/>
    <lineage>
        <taxon>Bacteria</taxon>
        <taxon>Pseudomonadati</taxon>
        <taxon>Pseudomonadota</taxon>
        <taxon>Alphaproteobacteria</taxon>
        <taxon>Rhodobacterales</taxon>
        <taxon>Paracoccaceae</taxon>
        <taxon>Paracoccus</taxon>
    </lineage>
</organism>
<comment type="catalytic activity">
    <reaction evidence="12">
        <text>Fe(II)-heme o + 2 A + H2O = Fe(II)-heme a + 2 AH2</text>
        <dbReference type="Rhea" id="RHEA:63388"/>
        <dbReference type="ChEBI" id="CHEBI:13193"/>
        <dbReference type="ChEBI" id="CHEBI:15377"/>
        <dbReference type="ChEBI" id="CHEBI:17499"/>
        <dbReference type="ChEBI" id="CHEBI:60530"/>
        <dbReference type="ChEBI" id="CHEBI:61715"/>
        <dbReference type="EC" id="1.17.99.9"/>
    </reaction>
    <physiologicalReaction direction="left-to-right" evidence="12">
        <dbReference type="Rhea" id="RHEA:63389"/>
    </physiologicalReaction>
</comment>
<gene>
    <name evidence="13" type="primary">ctaA</name>
    <name evidence="15" type="ORF">JHX87_02590</name>
</gene>
<keyword evidence="8 13" id="KW-0408">Iron</keyword>
<feature type="transmembrane region" description="Helical" evidence="13">
    <location>
        <begin position="39"/>
        <end position="58"/>
    </location>
</feature>
<keyword evidence="7 13" id="KW-0560">Oxidoreductase</keyword>
<keyword evidence="9 13" id="KW-0350">Heme biosynthesis</keyword>
<feature type="region of interest" description="Disordered" evidence="14">
    <location>
        <begin position="1"/>
        <end position="23"/>
    </location>
</feature>
<dbReference type="PANTHER" id="PTHR23289:SF2">
    <property type="entry name" value="CYTOCHROME C OXIDASE ASSEMBLY PROTEIN COX15 HOMOLOG"/>
    <property type="match status" value="1"/>
</dbReference>
<feature type="transmembrane region" description="Helical" evidence="13">
    <location>
        <begin position="182"/>
        <end position="205"/>
    </location>
</feature>
<sequence>MAKRPVFEEVSDPTASSRPIATKGMIDSAPKGARRGIRLWLVLLFVLVSVMIAIGGATRLTDSGLSIVEWAPVTGTLPPMNEADWQAEFDAYQQIPQYQELNADMDLAGFKQIYWWEWGHRLLGRVIGLVWALGFFGFLLAKRIPTGWTPRLLGLGVLGGMQGAIGWWMVSSGLVEGMTSVASYRLAIHLGLAFVILGLIAWYVLLLGRSEADTMRARRAGEAKLFSMSTGLMHLAFLQILIGALVAGIDAGRTYTGWPTMGGEWIPEAIWDPALGWRNLFENPALVQFVHRMTGYLLAIFAVVVWLRARKSPHPMTRGAFTAMLVMVAVQVGLGILNVLHASPLGLALAHQVGAVALFALIIRARYNARYPYATSVRGTIR</sequence>
<comment type="subcellular location">
    <subcellularLocation>
        <location evidence="13">Cell membrane</location>
        <topology evidence="13">Multi-pass membrane protein</topology>
    </subcellularLocation>
    <subcellularLocation>
        <location evidence="2">Membrane</location>
        <topology evidence="2">Multi-pass membrane protein</topology>
    </subcellularLocation>
</comment>
<dbReference type="Pfam" id="PF02628">
    <property type="entry name" value="COX15-CtaA"/>
    <property type="match status" value="1"/>
</dbReference>
<evidence type="ECO:0000256" key="1">
    <source>
        <dbReference type="ARBA" id="ARBA00001970"/>
    </source>
</evidence>
<evidence type="ECO:0000256" key="7">
    <source>
        <dbReference type="ARBA" id="ARBA00023002"/>
    </source>
</evidence>
<evidence type="ECO:0000256" key="2">
    <source>
        <dbReference type="ARBA" id="ARBA00004141"/>
    </source>
</evidence>
<name>A0ABY7SL69_9RHOB</name>
<feature type="binding site" description="axial binding residue" evidence="13">
    <location>
        <position position="291"/>
    </location>
    <ligand>
        <name>heme</name>
        <dbReference type="ChEBI" id="CHEBI:30413"/>
    </ligand>
    <ligandPart>
        <name>Fe</name>
        <dbReference type="ChEBI" id="CHEBI:18248"/>
    </ligandPart>
</feature>
<comment type="cofactor">
    <cofactor evidence="1 13">
        <name>heme b</name>
        <dbReference type="ChEBI" id="CHEBI:60344"/>
    </cofactor>
</comment>
<evidence type="ECO:0000256" key="14">
    <source>
        <dbReference type="SAM" id="MobiDB-lite"/>
    </source>
</evidence>
<evidence type="ECO:0000256" key="6">
    <source>
        <dbReference type="ARBA" id="ARBA00022989"/>
    </source>
</evidence>
<evidence type="ECO:0000256" key="10">
    <source>
        <dbReference type="ARBA" id="ARBA00023136"/>
    </source>
</evidence>
<keyword evidence="16" id="KW-1185">Reference proteome</keyword>
<dbReference type="InterPro" id="IPR054616">
    <property type="entry name" value="HemA_synt_rhodobact"/>
</dbReference>
<dbReference type="NCBIfam" id="NF045570">
    <property type="entry name" value="HemSynCtaAAlphapr"/>
    <property type="match status" value="1"/>
</dbReference>
<feature type="transmembrane region" description="Helical" evidence="13">
    <location>
        <begin position="225"/>
        <end position="249"/>
    </location>
</feature>
<feature type="transmembrane region" description="Helical" evidence="13">
    <location>
        <begin position="319"/>
        <end position="339"/>
    </location>
</feature>
<comment type="subunit">
    <text evidence="13">Interacts with CtaB.</text>
</comment>
<evidence type="ECO:0000313" key="16">
    <source>
        <dbReference type="Proteomes" id="UP001219349"/>
    </source>
</evidence>
<dbReference type="InterPro" id="IPR023754">
    <property type="entry name" value="HemeA_Synthase_type2"/>
</dbReference>
<dbReference type="EMBL" id="CP067136">
    <property type="protein sequence ID" value="WCR07742.1"/>
    <property type="molecule type" value="Genomic_DNA"/>
</dbReference>
<dbReference type="RefSeq" id="WP_271886255.1">
    <property type="nucleotide sequence ID" value="NZ_CP067136.1"/>
</dbReference>
<feature type="transmembrane region" description="Helical" evidence="13">
    <location>
        <begin position="152"/>
        <end position="170"/>
    </location>
</feature>
<dbReference type="PANTHER" id="PTHR23289">
    <property type="entry name" value="CYTOCHROME C OXIDASE ASSEMBLY PROTEIN COX15"/>
    <property type="match status" value="1"/>
</dbReference>
<keyword evidence="6 13" id="KW-1133">Transmembrane helix</keyword>